<evidence type="ECO:0000313" key="6">
    <source>
        <dbReference type="Proteomes" id="UP000026714"/>
    </source>
</evidence>
<dbReference type="Gene3D" id="3.90.220.20">
    <property type="entry name" value="DNA methylase specificity domains"/>
    <property type="match status" value="2"/>
</dbReference>
<evidence type="ECO:0000259" key="4">
    <source>
        <dbReference type="Pfam" id="PF01420"/>
    </source>
</evidence>
<dbReference type="PANTHER" id="PTHR43140">
    <property type="entry name" value="TYPE-1 RESTRICTION ENZYME ECOKI SPECIFICITY PROTEIN"/>
    <property type="match status" value="1"/>
</dbReference>
<feature type="domain" description="Type I restriction modification DNA specificity" evidence="4">
    <location>
        <begin position="234"/>
        <end position="394"/>
    </location>
</feature>
<accession>A0A059KRM3</accession>
<proteinExistence type="inferred from homology"/>
<keyword evidence="3" id="KW-0238">DNA-binding</keyword>
<protein>
    <recommendedName>
        <fullName evidence="4">Type I restriction modification DNA specificity domain-containing protein</fullName>
    </recommendedName>
</protein>
<dbReference type="AlphaFoldDB" id="A0A059KRM3"/>
<comment type="similarity">
    <text evidence="1">Belongs to the type-I restriction system S methylase family.</text>
</comment>
<evidence type="ECO:0000313" key="5">
    <source>
        <dbReference type="EMBL" id="KDB53768.1"/>
    </source>
</evidence>
<dbReference type="SUPFAM" id="SSF116734">
    <property type="entry name" value="DNA methylase specificity domain"/>
    <property type="match status" value="2"/>
</dbReference>
<dbReference type="InterPro" id="IPR000055">
    <property type="entry name" value="Restrct_endonuc_typeI_TRD"/>
</dbReference>
<dbReference type="GO" id="GO:0003677">
    <property type="term" value="F:DNA binding"/>
    <property type="evidence" value="ECO:0007669"/>
    <property type="project" value="UniProtKB-KW"/>
</dbReference>
<comment type="caution">
    <text evidence="5">The sequence shown here is derived from an EMBL/GenBank/DDBJ whole genome shotgun (WGS) entry which is preliminary data.</text>
</comment>
<dbReference type="InterPro" id="IPR044946">
    <property type="entry name" value="Restrct_endonuc_typeI_TRD_sf"/>
</dbReference>
<dbReference type="PATRIC" id="fig|1286631.3.peg.613"/>
<dbReference type="Pfam" id="PF01420">
    <property type="entry name" value="Methylase_S"/>
    <property type="match status" value="1"/>
</dbReference>
<reference evidence="5 6" key="1">
    <citation type="journal article" date="2014" name="FEMS Microbiol. Ecol.">
        <title>Sphaerotilus natans encrusted with nanoball-shaped Fe(III) oxide minerals formed by nitrate-reducing mixotrophic Fe(II) oxidation.</title>
        <authorList>
            <person name="Park S."/>
            <person name="Kim D.H."/>
            <person name="Lee J.H."/>
            <person name="Hur H.G."/>
        </authorList>
    </citation>
    <scope>NUCLEOTIDE SEQUENCE [LARGE SCALE GENOMIC DNA]</scope>
    <source>
        <strain evidence="5 6">DSM 6575</strain>
    </source>
</reference>
<keyword evidence="6" id="KW-1185">Reference proteome</keyword>
<dbReference type="GO" id="GO:0009307">
    <property type="term" value="P:DNA restriction-modification system"/>
    <property type="evidence" value="ECO:0007669"/>
    <property type="project" value="UniProtKB-KW"/>
</dbReference>
<dbReference type="eggNOG" id="COG0732">
    <property type="taxonomic scope" value="Bacteria"/>
</dbReference>
<dbReference type="RefSeq" id="WP_076459035.1">
    <property type="nucleotide sequence ID" value="NZ_AZRA01000015.1"/>
</dbReference>
<dbReference type="Proteomes" id="UP000026714">
    <property type="component" value="Unassembled WGS sequence"/>
</dbReference>
<sequence length="439" mass="49229">MSLPKYPHYKPSGVEWLGEVPAHWDMFRMGSLFRDVNEPGNDELPVLSVSIHDGVSDKELDENEMDRKVTRSDDRSKYKLVMPGDLTYNMMRAWQGGFGTVAAHGMVSPAYVVARPVRRFMTFFAEMILRTPNAVAEMKRHSRGVTDFRLRLYWEDFKCIEIALPPADEQAEIVDFIKHETSKIDALIAEQAKLIALLAEKRQATISHAVTRGLDPAAPMKDSGVAWLGEVPAHWEVKRVKDCGCEVVDCKNRTPEPHVEGDYFVVRTSCVKDGQFNPEPGYWTDEANFIEWTAKGRPQAGDVLFTREAPAGEACLAPEDLDFCLGQRMMYIRPPKDFLLSKFLLYSIYGGLAREKISEKSKGSTVGHLRVGEVGELPLLVPPLGEQQELVDFIGDELEKIKNLAVASNRAIALLKERRAALIAAAVTGQIDVRGWRVN</sequence>
<evidence type="ECO:0000256" key="1">
    <source>
        <dbReference type="ARBA" id="ARBA00010923"/>
    </source>
</evidence>
<evidence type="ECO:0000256" key="3">
    <source>
        <dbReference type="ARBA" id="ARBA00023125"/>
    </source>
</evidence>
<dbReference type="PANTHER" id="PTHR43140:SF1">
    <property type="entry name" value="TYPE I RESTRICTION ENZYME ECOKI SPECIFICITY SUBUNIT"/>
    <property type="match status" value="1"/>
</dbReference>
<gene>
    <name evidence="5" type="ORF">X805_06220</name>
</gene>
<dbReference type="InterPro" id="IPR051212">
    <property type="entry name" value="Type-I_RE_S_subunit"/>
</dbReference>
<organism evidence="5 6">
    <name type="scientific">Sphaerotilus natans subsp. natans DSM 6575</name>
    <dbReference type="NCBI Taxonomy" id="1286631"/>
    <lineage>
        <taxon>Bacteria</taxon>
        <taxon>Pseudomonadati</taxon>
        <taxon>Pseudomonadota</taxon>
        <taxon>Betaproteobacteria</taxon>
        <taxon>Burkholderiales</taxon>
        <taxon>Sphaerotilaceae</taxon>
        <taxon>Sphaerotilus</taxon>
    </lineage>
</organism>
<keyword evidence="2" id="KW-0680">Restriction system</keyword>
<dbReference type="EMBL" id="AZRA01000015">
    <property type="protein sequence ID" value="KDB53768.1"/>
    <property type="molecule type" value="Genomic_DNA"/>
</dbReference>
<dbReference type="STRING" id="34103.SAMN05421778_1258"/>
<dbReference type="Gene3D" id="1.10.287.1120">
    <property type="entry name" value="Bipartite methylase S protein"/>
    <property type="match status" value="1"/>
</dbReference>
<evidence type="ECO:0000256" key="2">
    <source>
        <dbReference type="ARBA" id="ARBA00022747"/>
    </source>
</evidence>
<name>A0A059KRM3_9BURK</name>